<keyword evidence="2" id="KW-1185">Reference proteome</keyword>
<accession>A0AAN9A775</accession>
<evidence type="ECO:0000313" key="2">
    <source>
        <dbReference type="Proteomes" id="UP001381693"/>
    </source>
</evidence>
<feature type="non-terminal residue" evidence="1">
    <location>
        <position position="1"/>
    </location>
</feature>
<sequence>RESNSMRVCAIHNTNINSGNKIFSRIVEVAQNTLAPAVARQFLANILEKENSKKIVEGTKKLTDFEITVSINTVS</sequence>
<proteinExistence type="predicted"/>
<evidence type="ECO:0000313" key="1">
    <source>
        <dbReference type="EMBL" id="KAK7083346.1"/>
    </source>
</evidence>
<comment type="caution">
    <text evidence="1">The sequence shown here is derived from an EMBL/GenBank/DDBJ whole genome shotgun (WGS) entry which is preliminary data.</text>
</comment>
<name>A0AAN9A775_HALRR</name>
<dbReference type="AlphaFoldDB" id="A0AAN9A775"/>
<dbReference type="Proteomes" id="UP001381693">
    <property type="component" value="Unassembled WGS sequence"/>
</dbReference>
<protein>
    <submittedName>
        <fullName evidence="1">Uncharacterized protein</fullName>
    </submittedName>
</protein>
<reference evidence="1 2" key="1">
    <citation type="submission" date="2023-11" db="EMBL/GenBank/DDBJ databases">
        <title>Halocaridina rubra genome assembly.</title>
        <authorList>
            <person name="Smith C."/>
        </authorList>
    </citation>
    <scope>NUCLEOTIDE SEQUENCE [LARGE SCALE GENOMIC DNA]</scope>
    <source>
        <strain evidence="1">EP-1</strain>
        <tissue evidence="1">Whole</tissue>
    </source>
</reference>
<organism evidence="1 2">
    <name type="scientific">Halocaridina rubra</name>
    <name type="common">Hawaiian red shrimp</name>
    <dbReference type="NCBI Taxonomy" id="373956"/>
    <lineage>
        <taxon>Eukaryota</taxon>
        <taxon>Metazoa</taxon>
        <taxon>Ecdysozoa</taxon>
        <taxon>Arthropoda</taxon>
        <taxon>Crustacea</taxon>
        <taxon>Multicrustacea</taxon>
        <taxon>Malacostraca</taxon>
        <taxon>Eumalacostraca</taxon>
        <taxon>Eucarida</taxon>
        <taxon>Decapoda</taxon>
        <taxon>Pleocyemata</taxon>
        <taxon>Caridea</taxon>
        <taxon>Atyoidea</taxon>
        <taxon>Atyidae</taxon>
        <taxon>Halocaridina</taxon>
    </lineage>
</organism>
<gene>
    <name evidence="1" type="ORF">SK128_014020</name>
</gene>
<dbReference type="EMBL" id="JAXCGZ010003352">
    <property type="protein sequence ID" value="KAK7083346.1"/>
    <property type="molecule type" value="Genomic_DNA"/>
</dbReference>